<accession>A0A2T0RKC2</accession>
<reference evidence="3 4" key="1">
    <citation type="submission" date="2018-03" db="EMBL/GenBank/DDBJ databases">
        <title>Genomic Encyclopedia of Archaeal and Bacterial Type Strains, Phase II (KMG-II): from individual species to whole genera.</title>
        <authorList>
            <person name="Goeker M."/>
        </authorList>
    </citation>
    <scope>NUCLEOTIDE SEQUENCE [LARGE SCALE GENOMIC DNA]</scope>
    <source>
        <strain evidence="3 4">DSM 45348</strain>
    </source>
</reference>
<dbReference type="AlphaFoldDB" id="A0A2T0RKC2"/>
<evidence type="ECO:0000256" key="2">
    <source>
        <dbReference type="SAM" id="Phobius"/>
    </source>
</evidence>
<dbReference type="Proteomes" id="UP000239209">
    <property type="component" value="Unassembled WGS sequence"/>
</dbReference>
<keyword evidence="2" id="KW-1133">Transmembrane helix</keyword>
<protein>
    <submittedName>
        <fullName evidence="3">Uncharacterized protein</fullName>
    </submittedName>
</protein>
<feature type="region of interest" description="Disordered" evidence="1">
    <location>
        <begin position="81"/>
        <end position="100"/>
    </location>
</feature>
<keyword evidence="2" id="KW-0472">Membrane</keyword>
<feature type="compositionally biased region" description="Low complexity" evidence="1">
    <location>
        <begin position="121"/>
        <end position="130"/>
    </location>
</feature>
<comment type="caution">
    <text evidence="3">The sequence shown here is derived from an EMBL/GenBank/DDBJ whole genome shotgun (WGS) entry which is preliminary data.</text>
</comment>
<sequence>MPSTSLMAPGDGGQLMEADEGDAGDDASAAERPSTRDGFLQRLERQPGLTALVALASFAALFVGVLAAVPDWRDMLTGGEKSAAVQPLRPGPSSTYSADTSTVSALDLVVRDPVPLPDPASPDAAPGPDATLGPPTVEITVHNRGARRTVITRVAVTVEDTAVISQCASQGNTVAVSASYDVVLPPRPSVGDVFRVPVSQQQEADEADRFALRFGTSERATRTAVHLYRLRFDLEADGSKTRIPAGTAVVTVPDSISDGDGYFWNDDHESGRLDLSRVATEETVACLKGNSTTLKRILGTDAELSPDLAEAKPHLR</sequence>
<evidence type="ECO:0000313" key="3">
    <source>
        <dbReference type="EMBL" id="PRY21634.1"/>
    </source>
</evidence>
<feature type="transmembrane region" description="Helical" evidence="2">
    <location>
        <begin position="49"/>
        <end position="69"/>
    </location>
</feature>
<organism evidence="3 4">
    <name type="scientific">Pseudosporangium ferrugineum</name>
    <dbReference type="NCBI Taxonomy" id="439699"/>
    <lineage>
        <taxon>Bacteria</taxon>
        <taxon>Bacillati</taxon>
        <taxon>Actinomycetota</taxon>
        <taxon>Actinomycetes</taxon>
        <taxon>Micromonosporales</taxon>
        <taxon>Micromonosporaceae</taxon>
        <taxon>Pseudosporangium</taxon>
    </lineage>
</organism>
<proteinExistence type="predicted"/>
<evidence type="ECO:0000313" key="4">
    <source>
        <dbReference type="Proteomes" id="UP000239209"/>
    </source>
</evidence>
<feature type="region of interest" description="Disordered" evidence="1">
    <location>
        <begin position="112"/>
        <end position="134"/>
    </location>
</feature>
<dbReference type="EMBL" id="PVZG01000019">
    <property type="protein sequence ID" value="PRY21634.1"/>
    <property type="molecule type" value="Genomic_DNA"/>
</dbReference>
<keyword evidence="2" id="KW-0812">Transmembrane</keyword>
<name>A0A2T0RKC2_9ACTN</name>
<evidence type="ECO:0000256" key="1">
    <source>
        <dbReference type="SAM" id="MobiDB-lite"/>
    </source>
</evidence>
<feature type="region of interest" description="Disordered" evidence="1">
    <location>
        <begin position="1"/>
        <end position="34"/>
    </location>
</feature>
<keyword evidence="4" id="KW-1185">Reference proteome</keyword>
<gene>
    <name evidence="3" type="ORF">CLV70_11955</name>
</gene>